<accession>A0A4Q7E6B4</accession>
<dbReference type="RefSeq" id="WP_052288414.1">
    <property type="nucleotide sequence ID" value="NZ_QVFV01000003.1"/>
</dbReference>
<feature type="region of interest" description="Disordered" evidence="1">
    <location>
        <begin position="1"/>
        <end position="29"/>
    </location>
</feature>
<sequence length="78" mass="8566">MGNSNPSLKNLEKGRGKKPKKPGSKPYNLRLDNEVKAEIERIAAQYGCLWGSKPWIGGLLEKIGRGELIVVPAPPKQD</sequence>
<evidence type="ECO:0000256" key="1">
    <source>
        <dbReference type="SAM" id="MobiDB-lite"/>
    </source>
</evidence>
<reference evidence="2 3" key="1">
    <citation type="submission" date="2018-11" db="EMBL/GenBank/DDBJ databases">
        <title>Whole genome sequencing of an environmental sample.</title>
        <authorList>
            <person name="Sarangi A.N."/>
            <person name="Singh D."/>
            <person name="Tripathy S."/>
        </authorList>
    </citation>
    <scope>NUCLEOTIDE SEQUENCE [LARGE SCALE GENOMIC DNA]</scope>
    <source>
        <strain evidence="2 3">Lakshadweep</strain>
    </source>
</reference>
<name>A0A4Q7E6B4_9CYAN</name>
<dbReference type="OrthoDB" id="506637at2"/>
<evidence type="ECO:0000313" key="3">
    <source>
        <dbReference type="Proteomes" id="UP000292459"/>
    </source>
</evidence>
<protein>
    <submittedName>
        <fullName evidence="2">Uncharacterized protein</fullName>
    </submittedName>
</protein>
<gene>
    <name evidence="2" type="ORF">DYY88_14545</name>
</gene>
<dbReference type="Proteomes" id="UP000292459">
    <property type="component" value="Unassembled WGS sequence"/>
</dbReference>
<proteinExistence type="predicted"/>
<evidence type="ECO:0000313" key="2">
    <source>
        <dbReference type="EMBL" id="RZM77791.1"/>
    </source>
</evidence>
<keyword evidence="3" id="KW-1185">Reference proteome</keyword>
<organism evidence="2 3">
    <name type="scientific">Leptolyngbya iicbica LK</name>
    <dbReference type="NCBI Taxonomy" id="2294035"/>
    <lineage>
        <taxon>Bacteria</taxon>
        <taxon>Bacillati</taxon>
        <taxon>Cyanobacteriota</taxon>
        <taxon>Cyanophyceae</taxon>
        <taxon>Leptolyngbyales</taxon>
        <taxon>Leptolyngbyaceae</taxon>
        <taxon>Leptolyngbya group</taxon>
        <taxon>Leptolyngbya</taxon>
        <taxon>Leptolyngbya iicbica</taxon>
    </lineage>
</organism>
<comment type="caution">
    <text evidence="2">The sequence shown here is derived from an EMBL/GenBank/DDBJ whole genome shotgun (WGS) entry which is preliminary data.</text>
</comment>
<dbReference type="EMBL" id="QVFV01000003">
    <property type="protein sequence ID" value="RZM77791.1"/>
    <property type="molecule type" value="Genomic_DNA"/>
</dbReference>
<dbReference type="AlphaFoldDB" id="A0A4Q7E6B4"/>